<comment type="similarity">
    <text evidence="1">Belongs to the short-chain dehydrogenases/reductases (SDR) family.</text>
</comment>
<dbReference type="PANTHER" id="PTHR42879">
    <property type="entry name" value="3-OXOACYL-(ACYL-CARRIER-PROTEIN) REDUCTASE"/>
    <property type="match status" value="1"/>
</dbReference>
<evidence type="ECO:0000313" key="4">
    <source>
        <dbReference type="Proteomes" id="UP000018877"/>
    </source>
</evidence>
<dbReference type="GO" id="GO:0016491">
    <property type="term" value="F:oxidoreductase activity"/>
    <property type="evidence" value="ECO:0007669"/>
    <property type="project" value="UniProtKB-KW"/>
</dbReference>
<dbReference type="FunFam" id="3.40.50.720:FF:000173">
    <property type="entry name" value="3-oxoacyl-[acyl-carrier protein] reductase"/>
    <property type="match status" value="1"/>
</dbReference>
<dbReference type="PRINTS" id="PR00080">
    <property type="entry name" value="SDRFAMILY"/>
</dbReference>
<organism evidence="3 4">
    <name type="scientific">Neobacillus vireti LMG 21834</name>
    <dbReference type="NCBI Taxonomy" id="1131730"/>
    <lineage>
        <taxon>Bacteria</taxon>
        <taxon>Bacillati</taxon>
        <taxon>Bacillota</taxon>
        <taxon>Bacilli</taxon>
        <taxon>Bacillales</taxon>
        <taxon>Bacillaceae</taxon>
        <taxon>Neobacillus</taxon>
    </lineage>
</organism>
<dbReference type="PANTHER" id="PTHR42879:SF2">
    <property type="entry name" value="3-OXOACYL-[ACYL-CARRIER-PROTEIN] REDUCTASE FABG"/>
    <property type="match status" value="1"/>
</dbReference>
<dbReference type="Pfam" id="PF13561">
    <property type="entry name" value="adh_short_C2"/>
    <property type="match status" value="1"/>
</dbReference>
<evidence type="ECO:0000256" key="1">
    <source>
        <dbReference type="ARBA" id="ARBA00006484"/>
    </source>
</evidence>
<dbReference type="AlphaFoldDB" id="A0AB94IPV7"/>
<keyword evidence="2" id="KW-0560">Oxidoreductase</keyword>
<gene>
    <name evidence="3" type="ORF">BAVI_09781</name>
</gene>
<dbReference type="InterPro" id="IPR050259">
    <property type="entry name" value="SDR"/>
</dbReference>
<dbReference type="PRINTS" id="PR00081">
    <property type="entry name" value="GDHRDH"/>
</dbReference>
<evidence type="ECO:0000256" key="2">
    <source>
        <dbReference type="ARBA" id="ARBA00023002"/>
    </source>
</evidence>
<keyword evidence="4" id="KW-1185">Reference proteome</keyword>
<accession>A0AB94IPV7</accession>
<dbReference type="EMBL" id="ALAN01000059">
    <property type="protein sequence ID" value="ETI69042.1"/>
    <property type="molecule type" value="Genomic_DNA"/>
</dbReference>
<reference evidence="3 4" key="1">
    <citation type="journal article" date="2014" name="Environ. Microbiol.">
        <title>The nitrate-ammonifying and nosZ-carrying bacterium Bacillus vireti is a potent source and sink for nitric and nitrous oxide under high nitrate conditions.</title>
        <authorList>
            <person name="Mania D."/>
            <person name="Heylen K."/>
            <person name="van Spanning R.J."/>
            <person name="Frostegard A."/>
        </authorList>
    </citation>
    <scope>NUCLEOTIDE SEQUENCE [LARGE SCALE GENOMIC DNA]</scope>
    <source>
        <strain evidence="3 4">LMG 21834</strain>
    </source>
</reference>
<dbReference type="SUPFAM" id="SSF51735">
    <property type="entry name" value="NAD(P)-binding Rossmann-fold domains"/>
    <property type="match status" value="1"/>
</dbReference>
<dbReference type="NCBIfam" id="NF009466">
    <property type="entry name" value="PRK12826.1-2"/>
    <property type="match status" value="1"/>
</dbReference>
<dbReference type="InterPro" id="IPR036291">
    <property type="entry name" value="NAD(P)-bd_dom_sf"/>
</dbReference>
<dbReference type="RefSeq" id="WP_024028156.1">
    <property type="nucleotide sequence ID" value="NZ_ALAN01000059.1"/>
</dbReference>
<proteinExistence type="inferred from homology"/>
<dbReference type="Proteomes" id="UP000018877">
    <property type="component" value="Unassembled WGS sequence"/>
</dbReference>
<comment type="caution">
    <text evidence="3">The sequence shown here is derived from an EMBL/GenBank/DDBJ whole genome shotgun (WGS) entry which is preliminary data.</text>
</comment>
<dbReference type="Gene3D" id="3.40.50.720">
    <property type="entry name" value="NAD(P)-binding Rossmann-like Domain"/>
    <property type="match status" value="1"/>
</dbReference>
<protein>
    <submittedName>
        <fullName evidence="3">3-oxoacyl-ACP reductase</fullName>
    </submittedName>
</protein>
<evidence type="ECO:0000313" key="3">
    <source>
        <dbReference type="EMBL" id="ETI69042.1"/>
    </source>
</evidence>
<sequence>MGSNNKVVLVTGAAQGIGLAIAERLANDGALVVMTDLLKDKLEQETFRLREEGKQVESFTVDVSSEIDIKLLISKIKETYGRLDILVNNAGISPKIKGVRTKIIDMPLEEWNKVLQVNLTGAFLCAREALPLMMINNWGRVVNISSQAARTFSRVAGTHYAASKSGLIALSRNIATEYGSPGVTSNCIAPGRIMSPMAKIVPKEKNEEFVKLSALGRLGTQEEVAAAVSFLCSDDAGYITGATLDVNGGTFMN</sequence>
<name>A0AB94IPV7_9BACI</name>
<dbReference type="InterPro" id="IPR002347">
    <property type="entry name" value="SDR_fam"/>
</dbReference>